<dbReference type="Gene3D" id="3.40.630.30">
    <property type="match status" value="1"/>
</dbReference>
<dbReference type="PROSITE" id="PS51186">
    <property type="entry name" value="GNAT"/>
    <property type="match status" value="1"/>
</dbReference>
<reference evidence="2 3" key="1">
    <citation type="submission" date="2018-09" db="EMBL/GenBank/DDBJ databases">
        <title>Comparative genomics of Leucobacter spp.</title>
        <authorList>
            <person name="Reis A.C."/>
            <person name="Kolvenbach B.A."/>
            <person name="Corvini P.F.X."/>
            <person name="Nunes O.C."/>
        </authorList>
    </citation>
    <scope>NUCLEOTIDE SEQUENCE [LARGE SCALE GENOMIC DNA]</scope>
    <source>
        <strain evidence="2 3">L-1</strain>
    </source>
</reference>
<organism evidence="2 3">
    <name type="scientific">Leucobacter chromiireducens subsp. chromiireducens</name>
    <dbReference type="NCBI Taxonomy" id="660067"/>
    <lineage>
        <taxon>Bacteria</taxon>
        <taxon>Bacillati</taxon>
        <taxon>Actinomycetota</taxon>
        <taxon>Actinomycetes</taxon>
        <taxon>Micrococcales</taxon>
        <taxon>Microbacteriaceae</taxon>
        <taxon>Leucobacter</taxon>
    </lineage>
</organism>
<sequence>MSETPITRPMPDELRLRVARGPAALDLETFHRIARLRQEVFVVEQDCPYLDLDGRDLEPGTVQVWAEDAAGDIAAGLRILSETDAVAPRFSIGRVVTAPDWRGRGIAGSLLRAAITECGETPIQIHAQSYLTEWYAGFGFVTNGPEFLEDGIPHTPMLRTPTSGDAAAND</sequence>
<dbReference type="CDD" id="cd04301">
    <property type="entry name" value="NAT_SF"/>
    <property type="match status" value="1"/>
</dbReference>
<evidence type="ECO:0000313" key="3">
    <source>
        <dbReference type="Proteomes" id="UP001646141"/>
    </source>
</evidence>
<comment type="caution">
    <text evidence="2">The sequence shown here is derived from an EMBL/GenBank/DDBJ whole genome shotgun (WGS) entry which is preliminary data.</text>
</comment>
<dbReference type="Proteomes" id="UP001646141">
    <property type="component" value="Unassembled WGS sequence"/>
</dbReference>
<name>A0ABS1SJM2_9MICO</name>
<gene>
    <name evidence="2" type="ORF">D3226_00020</name>
</gene>
<keyword evidence="3" id="KW-1185">Reference proteome</keyword>
<dbReference type="EMBL" id="QYAD01000001">
    <property type="protein sequence ID" value="MBL3688348.1"/>
    <property type="molecule type" value="Genomic_DNA"/>
</dbReference>
<protein>
    <submittedName>
        <fullName evidence="2">GNAT family N-acetyltransferase</fullName>
    </submittedName>
</protein>
<dbReference type="SUPFAM" id="SSF55729">
    <property type="entry name" value="Acyl-CoA N-acyltransferases (Nat)"/>
    <property type="match status" value="1"/>
</dbReference>
<dbReference type="InterPro" id="IPR016181">
    <property type="entry name" value="Acyl_CoA_acyltransferase"/>
</dbReference>
<dbReference type="Pfam" id="PF13673">
    <property type="entry name" value="Acetyltransf_10"/>
    <property type="match status" value="1"/>
</dbReference>
<dbReference type="RefSeq" id="WP_202380409.1">
    <property type="nucleotide sequence ID" value="NZ_BAAAMA010000005.1"/>
</dbReference>
<evidence type="ECO:0000313" key="2">
    <source>
        <dbReference type="EMBL" id="MBL3688348.1"/>
    </source>
</evidence>
<accession>A0ABS1SJM2</accession>
<proteinExistence type="predicted"/>
<dbReference type="InterPro" id="IPR000182">
    <property type="entry name" value="GNAT_dom"/>
</dbReference>
<feature type="domain" description="N-acetyltransferase" evidence="1">
    <location>
        <begin position="14"/>
        <end position="162"/>
    </location>
</feature>
<evidence type="ECO:0000259" key="1">
    <source>
        <dbReference type="PROSITE" id="PS51186"/>
    </source>
</evidence>